<organism evidence="3 4">
    <name type="scientific">Paratrimastix pyriformis</name>
    <dbReference type="NCBI Taxonomy" id="342808"/>
    <lineage>
        <taxon>Eukaryota</taxon>
        <taxon>Metamonada</taxon>
        <taxon>Preaxostyla</taxon>
        <taxon>Paratrimastigidae</taxon>
        <taxon>Paratrimastix</taxon>
    </lineage>
</organism>
<dbReference type="EMBL" id="JAPMOS010000005">
    <property type="protein sequence ID" value="KAJ4461928.1"/>
    <property type="molecule type" value="Genomic_DNA"/>
</dbReference>
<dbReference type="Pfam" id="PF00075">
    <property type="entry name" value="RNase_H"/>
    <property type="match status" value="1"/>
</dbReference>
<dbReference type="InterPro" id="IPR012337">
    <property type="entry name" value="RNaseH-like_sf"/>
</dbReference>
<evidence type="ECO:0000313" key="4">
    <source>
        <dbReference type="Proteomes" id="UP001141327"/>
    </source>
</evidence>
<proteinExistence type="predicted"/>
<dbReference type="InterPro" id="IPR036397">
    <property type="entry name" value="RNaseH_sf"/>
</dbReference>
<comment type="caution">
    <text evidence="3">The sequence shown here is derived from an EMBL/GenBank/DDBJ whole genome shotgun (WGS) entry which is preliminary data.</text>
</comment>
<gene>
    <name evidence="3" type="ORF">PAPYR_1628</name>
</gene>
<evidence type="ECO:0000313" key="3">
    <source>
        <dbReference type="EMBL" id="KAJ4461928.1"/>
    </source>
</evidence>
<dbReference type="Proteomes" id="UP001141327">
    <property type="component" value="Unassembled WGS sequence"/>
</dbReference>
<reference evidence="3" key="1">
    <citation type="journal article" date="2022" name="bioRxiv">
        <title>Genomics of Preaxostyla Flagellates Illuminates Evolutionary Transitions and the Path Towards Mitochondrial Loss.</title>
        <authorList>
            <person name="Novak L.V.F."/>
            <person name="Treitli S.C."/>
            <person name="Pyrih J."/>
            <person name="Halakuc P."/>
            <person name="Pipaliya S.V."/>
            <person name="Vacek V."/>
            <person name="Brzon O."/>
            <person name="Soukal P."/>
            <person name="Eme L."/>
            <person name="Dacks J.B."/>
            <person name="Karnkowska A."/>
            <person name="Elias M."/>
            <person name="Hampl V."/>
        </authorList>
    </citation>
    <scope>NUCLEOTIDE SEQUENCE</scope>
    <source>
        <strain evidence="3">RCP-MX</strain>
    </source>
</reference>
<evidence type="ECO:0000256" key="1">
    <source>
        <dbReference type="SAM" id="MobiDB-lite"/>
    </source>
</evidence>
<evidence type="ECO:0000259" key="2">
    <source>
        <dbReference type="PROSITE" id="PS50879"/>
    </source>
</evidence>
<protein>
    <recommendedName>
        <fullName evidence="2">RNase H type-1 domain-containing protein</fullName>
    </recommendedName>
</protein>
<dbReference type="Gene3D" id="3.30.420.10">
    <property type="entry name" value="Ribonuclease H-like superfamily/Ribonuclease H"/>
    <property type="match status" value="1"/>
</dbReference>
<feature type="region of interest" description="Disordered" evidence="1">
    <location>
        <begin position="1"/>
        <end position="40"/>
    </location>
</feature>
<dbReference type="SUPFAM" id="SSF53098">
    <property type="entry name" value="Ribonuclease H-like"/>
    <property type="match status" value="1"/>
</dbReference>
<dbReference type="PROSITE" id="PS50879">
    <property type="entry name" value="RNASE_H_1"/>
    <property type="match status" value="1"/>
</dbReference>
<feature type="region of interest" description="Disordered" evidence="1">
    <location>
        <begin position="712"/>
        <end position="739"/>
    </location>
</feature>
<keyword evidence="4" id="KW-1185">Reference proteome</keyword>
<sequence>MGRRARNGGVRDESGCRSGFPHPRLKVSPKVPKAQAPGGRPGLTFVPPLAKIDTLASLALPVLQHVLAVCPAPPSWMAGVQRSIRDSCNNWLLNPREMAPTRKRWCLPGMPELLLFTPAAHGGLGAPRLDRLEETLKLGLIGRILIPPTDPAAREHWAAAAVPLAEEFRHREHHGGHEAPANNWDLWTWVAWYEDRRKIRIGRIAGRWAVQQRTIRASKLFSRKAPERHPALNKLTELQTYLCWLSTVPRNAALLFTDGSFQQGQGGGAAAVLMTRDRTTAAAVRLPQARGNGDAELAALELAAATIKSARADGRLLPHQPVAICADSQYALGAAAGWTRIQFAHARVLALREALQVAKPVVLRYVPAHVDRIPGALVIPSIPGNQLADRLAEAARLGGPPDRGASRPHSQHKSFAAQSAPPSGPQAQPSPHCPSRTNSSHAHCSRPWQGWPTRRRRHATGWRVRTPTTHLNPSRPGSATPGGPGAASHSPRCASCVQPSARPSGGSIRSRPGSGGRGSALCPFGCGTVETQSHLLGGCRHFRLFYVKRHDQVLRALARALTAAGLKVVVHDSAANARKATQIPEELQARIPAHLRHLRPDLLVCPGEGGPETPTVIELAVTTAVRDEDLAKARDGKLAQYRGYCQAAGFDNRALLFGATGCIPGQSVRDLLQLVPGTEHKTLCEALRRISGDLTRSILALFLMRDSDRRDRASTQIHRPAAAPSGFLHPPLRHLHGSP</sequence>
<accession>A0ABQ8UU99</accession>
<feature type="region of interest" description="Disordered" evidence="1">
    <location>
        <begin position="396"/>
        <end position="515"/>
    </location>
</feature>
<feature type="domain" description="RNase H type-1" evidence="2">
    <location>
        <begin position="249"/>
        <end position="397"/>
    </location>
</feature>
<feature type="compositionally biased region" description="Low complexity" evidence="1">
    <location>
        <begin position="416"/>
        <end position="430"/>
    </location>
</feature>
<name>A0ABQ8UU99_9EUKA</name>
<dbReference type="InterPro" id="IPR002156">
    <property type="entry name" value="RNaseH_domain"/>
</dbReference>
<feature type="compositionally biased region" description="Low complexity" evidence="1">
    <location>
        <begin position="499"/>
        <end position="512"/>
    </location>
</feature>